<dbReference type="Gene3D" id="3.40.50.300">
    <property type="entry name" value="P-loop containing nucleotide triphosphate hydrolases"/>
    <property type="match status" value="1"/>
</dbReference>
<keyword evidence="2" id="KW-0813">Transport</keyword>
<feature type="domain" description="ABC transporter" evidence="7">
    <location>
        <begin position="12"/>
        <end position="236"/>
    </location>
</feature>
<reference evidence="8 9" key="1">
    <citation type="submission" date="2016-10" db="EMBL/GenBank/DDBJ databases">
        <authorList>
            <person name="de Groot N.N."/>
        </authorList>
    </citation>
    <scope>NUCLEOTIDE SEQUENCE [LARGE SCALE GENOMIC DNA]</scope>
    <source>
        <strain evidence="8 9">CGMCC 4.1859</strain>
    </source>
</reference>
<evidence type="ECO:0000256" key="6">
    <source>
        <dbReference type="SAM" id="MobiDB-lite"/>
    </source>
</evidence>
<dbReference type="InterPro" id="IPR003439">
    <property type="entry name" value="ABC_transporter-like_ATP-bd"/>
</dbReference>
<dbReference type="InterPro" id="IPR050763">
    <property type="entry name" value="ABC_transporter_ATP-binding"/>
</dbReference>
<dbReference type="PROSITE" id="PS50893">
    <property type="entry name" value="ABC_TRANSPORTER_2"/>
    <property type="match status" value="1"/>
</dbReference>
<accession>A0A1G7N855</accession>
<dbReference type="SMART" id="SM00382">
    <property type="entry name" value="AAA"/>
    <property type="match status" value="1"/>
</dbReference>
<dbReference type="PANTHER" id="PTHR42711">
    <property type="entry name" value="ABC TRANSPORTER ATP-BINDING PROTEIN"/>
    <property type="match status" value="1"/>
</dbReference>
<dbReference type="InterPro" id="IPR003593">
    <property type="entry name" value="AAA+_ATPase"/>
</dbReference>
<dbReference type="GO" id="GO:0046677">
    <property type="term" value="P:response to antibiotic"/>
    <property type="evidence" value="ECO:0007669"/>
    <property type="project" value="UniProtKB-KW"/>
</dbReference>
<keyword evidence="3" id="KW-0547">Nucleotide-binding</keyword>
<dbReference type="GO" id="GO:0005886">
    <property type="term" value="C:plasma membrane"/>
    <property type="evidence" value="ECO:0007669"/>
    <property type="project" value="UniProtKB-SubCell"/>
</dbReference>
<dbReference type="InterPro" id="IPR027417">
    <property type="entry name" value="P-loop_NTPase"/>
</dbReference>
<evidence type="ECO:0000256" key="4">
    <source>
        <dbReference type="ARBA" id="ARBA00022840"/>
    </source>
</evidence>
<dbReference type="PANTHER" id="PTHR42711:SF17">
    <property type="entry name" value="ABC TRANSPORTER ATP-BINDING PROTEIN"/>
    <property type="match status" value="1"/>
</dbReference>
<dbReference type="GO" id="GO:0016887">
    <property type="term" value="F:ATP hydrolysis activity"/>
    <property type="evidence" value="ECO:0007669"/>
    <property type="project" value="InterPro"/>
</dbReference>
<feature type="region of interest" description="Disordered" evidence="6">
    <location>
        <begin position="305"/>
        <end position="343"/>
    </location>
</feature>
<feature type="compositionally biased region" description="Gly residues" evidence="6">
    <location>
        <begin position="311"/>
        <end position="328"/>
    </location>
</feature>
<evidence type="ECO:0000256" key="3">
    <source>
        <dbReference type="ARBA" id="ARBA00022741"/>
    </source>
</evidence>
<dbReference type="EMBL" id="FNAX01000010">
    <property type="protein sequence ID" value="SDF70258.1"/>
    <property type="molecule type" value="Genomic_DNA"/>
</dbReference>
<protein>
    <submittedName>
        <fullName evidence="8">ABC-2 type transport system ATP-binding protein</fullName>
    </submittedName>
</protein>
<evidence type="ECO:0000313" key="8">
    <source>
        <dbReference type="EMBL" id="SDF70258.1"/>
    </source>
</evidence>
<dbReference type="OrthoDB" id="9804819at2"/>
<evidence type="ECO:0000259" key="7">
    <source>
        <dbReference type="PROSITE" id="PS50893"/>
    </source>
</evidence>
<keyword evidence="5" id="KW-0046">Antibiotic resistance</keyword>
<sequence>MIAADAQPLVRIRDVDVVRRRGGTRVRVLSGVSLQVRQGERVALLGANGAGKTTLTYVLLGLLRPESGSVEVLGGRPEPALAAGELGAMLQETGLMRGARVGELVALVTDLYGRRTSAQVLAETGLEDLRTRQVTQLSGGERQRLKLALALAGLPRLLFLDEPTVALDVSARARFWQVLNERVENGATVLFTTHYLHEAEQFADRVVVLRGGGIVADGTVARLRSTFTESRISFRTEEPLAEGMLRGLPGVRAVEEDGPTRTLTTTDSDATLAALYAKAGAREDVVLRNVSLTSASLEDALSELLTEDDGGGGGGGDDGGGGGGGVGAGADRPVPAEGGGTHD</sequence>
<comment type="subcellular location">
    <subcellularLocation>
        <location evidence="1">Cell membrane</location>
        <topology evidence="1">Peripheral membrane protein</topology>
    </subcellularLocation>
</comment>
<dbReference type="InterPro" id="IPR017871">
    <property type="entry name" value="ABC_transporter-like_CS"/>
</dbReference>
<evidence type="ECO:0000256" key="2">
    <source>
        <dbReference type="ARBA" id="ARBA00022448"/>
    </source>
</evidence>
<gene>
    <name evidence="8" type="ORF">SAMN05216260_11067</name>
</gene>
<dbReference type="AlphaFoldDB" id="A0A1G7N855"/>
<dbReference type="GO" id="GO:0005524">
    <property type="term" value="F:ATP binding"/>
    <property type="evidence" value="ECO:0007669"/>
    <property type="project" value="UniProtKB-KW"/>
</dbReference>
<evidence type="ECO:0000256" key="5">
    <source>
        <dbReference type="ARBA" id="ARBA00023251"/>
    </source>
</evidence>
<evidence type="ECO:0000313" key="9">
    <source>
        <dbReference type="Proteomes" id="UP000198614"/>
    </source>
</evidence>
<keyword evidence="4 8" id="KW-0067">ATP-binding</keyword>
<name>A0A1G7N855_9ACTN</name>
<dbReference type="Pfam" id="PF00005">
    <property type="entry name" value="ABC_tran"/>
    <property type="match status" value="1"/>
</dbReference>
<dbReference type="SUPFAM" id="SSF52540">
    <property type="entry name" value="P-loop containing nucleoside triphosphate hydrolases"/>
    <property type="match status" value="1"/>
</dbReference>
<dbReference type="PROSITE" id="PS00211">
    <property type="entry name" value="ABC_TRANSPORTER_1"/>
    <property type="match status" value="1"/>
</dbReference>
<evidence type="ECO:0000256" key="1">
    <source>
        <dbReference type="ARBA" id="ARBA00004202"/>
    </source>
</evidence>
<dbReference type="CDD" id="cd03230">
    <property type="entry name" value="ABC_DR_subfamily_A"/>
    <property type="match status" value="1"/>
</dbReference>
<dbReference type="Proteomes" id="UP000198614">
    <property type="component" value="Unassembled WGS sequence"/>
</dbReference>
<organism evidence="8 9">
    <name type="scientific">Streptomyces griseoaurantiacus</name>
    <dbReference type="NCBI Taxonomy" id="68213"/>
    <lineage>
        <taxon>Bacteria</taxon>
        <taxon>Bacillati</taxon>
        <taxon>Actinomycetota</taxon>
        <taxon>Actinomycetes</taxon>
        <taxon>Kitasatosporales</taxon>
        <taxon>Streptomycetaceae</taxon>
        <taxon>Streptomyces</taxon>
        <taxon>Streptomyces aurantiacus group</taxon>
    </lineage>
</organism>
<proteinExistence type="predicted"/>